<dbReference type="GO" id="GO:0009279">
    <property type="term" value="C:cell outer membrane"/>
    <property type="evidence" value="ECO:0007669"/>
    <property type="project" value="UniProtKB-SubCell"/>
</dbReference>
<dbReference type="NCBIfam" id="TIGR04056">
    <property type="entry name" value="OMP_RagA_SusC"/>
    <property type="match status" value="1"/>
</dbReference>
<dbReference type="EMBL" id="BMDO01000016">
    <property type="protein sequence ID" value="GGI52705.1"/>
    <property type="molecule type" value="Genomic_DNA"/>
</dbReference>
<reference evidence="14" key="1">
    <citation type="journal article" date="2014" name="Int. J. Syst. Evol. Microbiol.">
        <title>Complete genome sequence of Corynebacterium casei LMG S-19264T (=DSM 44701T), isolated from a smear-ripened cheese.</title>
        <authorList>
            <consortium name="US DOE Joint Genome Institute (JGI-PGF)"/>
            <person name="Walter F."/>
            <person name="Albersmeier A."/>
            <person name="Kalinowski J."/>
            <person name="Ruckert C."/>
        </authorList>
    </citation>
    <scope>NUCLEOTIDE SEQUENCE</scope>
    <source>
        <strain evidence="14">CCM 8711</strain>
    </source>
</reference>
<dbReference type="PROSITE" id="PS52016">
    <property type="entry name" value="TONB_DEPENDENT_REC_3"/>
    <property type="match status" value="1"/>
</dbReference>
<evidence type="ECO:0000313" key="15">
    <source>
        <dbReference type="Proteomes" id="UP000662074"/>
    </source>
</evidence>
<dbReference type="Pfam" id="PF13715">
    <property type="entry name" value="CarbopepD_reg_2"/>
    <property type="match status" value="1"/>
</dbReference>
<protein>
    <submittedName>
        <fullName evidence="14">SusC/RagA family TonB-linked outer membrane protein</fullName>
    </submittedName>
</protein>
<dbReference type="Gene3D" id="2.60.40.1120">
    <property type="entry name" value="Carboxypeptidase-like, regulatory domain"/>
    <property type="match status" value="1"/>
</dbReference>
<evidence type="ECO:0000256" key="4">
    <source>
        <dbReference type="ARBA" id="ARBA00022496"/>
    </source>
</evidence>
<name>A0A917JBK4_9SPHI</name>
<dbReference type="PANTHER" id="PTHR32552">
    <property type="entry name" value="FERRICHROME IRON RECEPTOR-RELATED"/>
    <property type="match status" value="1"/>
</dbReference>
<dbReference type="GO" id="GO:0015344">
    <property type="term" value="F:siderophore uptake transmembrane transporter activity"/>
    <property type="evidence" value="ECO:0007669"/>
    <property type="project" value="TreeGrafter"/>
</dbReference>
<dbReference type="Pfam" id="PF07715">
    <property type="entry name" value="Plug"/>
    <property type="match status" value="1"/>
</dbReference>
<dbReference type="SUPFAM" id="SSF49464">
    <property type="entry name" value="Carboxypeptidase regulatory domain-like"/>
    <property type="match status" value="1"/>
</dbReference>
<dbReference type="SUPFAM" id="SSF56935">
    <property type="entry name" value="Porins"/>
    <property type="match status" value="1"/>
</dbReference>
<keyword evidence="5 11" id="KW-0812">Transmembrane</keyword>
<evidence type="ECO:0000256" key="9">
    <source>
        <dbReference type="ARBA" id="ARBA00023136"/>
    </source>
</evidence>
<organism evidence="14 15">
    <name type="scientific">Mucilaginibacter galii</name>
    <dbReference type="NCBI Taxonomy" id="2005073"/>
    <lineage>
        <taxon>Bacteria</taxon>
        <taxon>Pseudomonadati</taxon>
        <taxon>Bacteroidota</taxon>
        <taxon>Sphingobacteriia</taxon>
        <taxon>Sphingobacteriales</taxon>
        <taxon>Sphingobacteriaceae</taxon>
        <taxon>Mucilaginibacter</taxon>
    </lineage>
</organism>
<comment type="caution">
    <text evidence="14">The sequence shown here is derived from an EMBL/GenBank/DDBJ whole genome shotgun (WGS) entry which is preliminary data.</text>
</comment>
<dbReference type="InterPro" id="IPR037066">
    <property type="entry name" value="Plug_dom_sf"/>
</dbReference>
<feature type="chain" id="PRO_5037090979" evidence="12">
    <location>
        <begin position="35"/>
        <end position="1153"/>
    </location>
</feature>
<dbReference type="InterPro" id="IPR012910">
    <property type="entry name" value="Plug_dom"/>
</dbReference>
<evidence type="ECO:0000256" key="3">
    <source>
        <dbReference type="ARBA" id="ARBA00022452"/>
    </source>
</evidence>
<keyword evidence="6 12" id="KW-0732">Signal</keyword>
<evidence type="ECO:0000256" key="7">
    <source>
        <dbReference type="ARBA" id="ARBA00023004"/>
    </source>
</evidence>
<dbReference type="InterPro" id="IPR039426">
    <property type="entry name" value="TonB-dep_rcpt-like"/>
</dbReference>
<evidence type="ECO:0000259" key="13">
    <source>
        <dbReference type="Pfam" id="PF07715"/>
    </source>
</evidence>
<evidence type="ECO:0000256" key="11">
    <source>
        <dbReference type="PROSITE-ProRule" id="PRU01360"/>
    </source>
</evidence>
<evidence type="ECO:0000313" key="14">
    <source>
        <dbReference type="EMBL" id="GGI52705.1"/>
    </source>
</evidence>
<proteinExistence type="inferred from homology"/>
<accession>A0A917JBK4</accession>
<comment type="similarity">
    <text evidence="11">Belongs to the TonB-dependent receptor family.</text>
</comment>
<feature type="signal peptide" evidence="12">
    <location>
        <begin position="1"/>
        <end position="34"/>
    </location>
</feature>
<evidence type="ECO:0000256" key="2">
    <source>
        <dbReference type="ARBA" id="ARBA00022448"/>
    </source>
</evidence>
<keyword evidence="15" id="KW-1185">Reference proteome</keyword>
<evidence type="ECO:0000256" key="5">
    <source>
        <dbReference type="ARBA" id="ARBA00022692"/>
    </source>
</evidence>
<dbReference type="Proteomes" id="UP000662074">
    <property type="component" value="Unassembled WGS sequence"/>
</dbReference>
<keyword evidence="2 11" id="KW-0813">Transport</keyword>
<keyword evidence="9 11" id="KW-0472">Membrane</keyword>
<sequence>MKSSLWPIVFNKFYRRCLSLVLLFLTAHALPAAAAQILEQNLQLQSAQYSGQQLIEIIKKQANAQVSYDETVNGRLGRNITVRKKHTSVKEVLGWLKTDAGITYNNQGNFIVLTVIQAGGAQDSKIMGKITDETGQPLPGVTIRIAELNRAAVSNAEGNYSINAAPGNYTVDASYISYETQHISSVKVKAGENTLLNIGMKPSTKSLNEVLVTALGIKREEKSLGYSAQNVTSKSLEDAKTNNWVSSLSGKVAGLNIVSTGSGPVSSSRITLRGESSLNLDNNQALIVIDGIPVSNRITGTGYKAHLAADSPVDFGSDVSDINPDDIEKVTVLKGPAATALYGSRAAGGALIITTKSGQRNDKGLGITYNGNLSFDGVMKWPDYQFEYGEGRTDKYYSYGDSPDGVSTAAAAAQGRAFGPKFNGQMYYQYNPNSPDGKPTERTPWVAHKDYISKFFNTGITRTNNVSIEGGNENGSGRLSVTHLKNDWLVPNTGFERLSVALSASQKISDKLKISGKANYTNKRSDNLPLSGYNNQTIMYFMILGTTPNVDIDWFKPYWQPGQVNIQQRLPFNPGPDNVYLQVYEMLNKINKNGVIGNVMANYTFNPKLELMLRSGVDLSNEFRSQQRPYSMTKYPKGSYREQTVFNFESNTDILLSYKDKFSDKLKFSLSGGGNLMKQTYNFAGIYADQLAQPGVYQLSNSLDQAVADPNKSEKAINSLYAFGQLSYRDLAYLDVTGRNDWSSTLPYGNNSFFYPSVSSSFILSDIFSLPKAVSFAKFRFSWAQVGNDTRPYQTAKYYDKIYSNSFTNPATLFNANLKPEITSSFETGLDMRFFQSRLGLDLALYTNNSRNQILAIPLDPISGYSSALLNAGLINSRGIELQLTGKPFNNPKFKWNTTVNFSSNRSYVRELAQGITNQVIYNHDTNVSIEARVGGRMGDMYGRGFQRSPDGKIIYASTGVPAELDPTLKVFGNAFPDWKAGLQNEFTIKNFRISFLIDGQKGGSVFSQTSHKLNTLGKTKVTLPGRDGGIVGDGVVLQPDGSYKPNTVNVPASKYYDEYYKITNAEVNIYDASYIKLREARIDFNLPAKLITKLHLKQVMLGVYGRNLLIITNFPAFDPEAANLNNGTITPGVELTQFPTERTFGLNLTLKL</sequence>
<evidence type="ECO:0000256" key="1">
    <source>
        <dbReference type="ARBA" id="ARBA00004571"/>
    </source>
</evidence>
<reference evidence="14" key="2">
    <citation type="submission" date="2020-09" db="EMBL/GenBank/DDBJ databases">
        <authorList>
            <person name="Sun Q."/>
            <person name="Sedlacek I."/>
        </authorList>
    </citation>
    <scope>NUCLEOTIDE SEQUENCE</scope>
    <source>
        <strain evidence="14">CCM 8711</strain>
    </source>
</reference>
<keyword evidence="10 11" id="KW-0998">Cell outer membrane</keyword>
<dbReference type="RefSeq" id="WP_188418817.1">
    <property type="nucleotide sequence ID" value="NZ_BMDO01000016.1"/>
</dbReference>
<dbReference type="InterPro" id="IPR023997">
    <property type="entry name" value="TonB-dep_OMP_SusC/RagA_CS"/>
</dbReference>
<keyword evidence="8" id="KW-0406">Ion transport</keyword>
<evidence type="ECO:0000256" key="12">
    <source>
        <dbReference type="SAM" id="SignalP"/>
    </source>
</evidence>
<comment type="subcellular location">
    <subcellularLocation>
        <location evidence="1 11">Cell outer membrane</location>
        <topology evidence="1 11">Multi-pass membrane protein</topology>
    </subcellularLocation>
</comment>
<keyword evidence="4" id="KW-0410">Iron transport</keyword>
<evidence type="ECO:0000256" key="8">
    <source>
        <dbReference type="ARBA" id="ARBA00023065"/>
    </source>
</evidence>
<dbReference type="PANTHER" id="PTHR32552:SF68">
    <property type="entry name" value="FERRICHROME OUTER MEMBRANE TRANSPORTER_PHAGE RECEPTOR"/>
    <property type="match status" value="1"/>
</dbReference>
<dbReference type="NCBIfam" id="TIGR04057">
    <property type="entry name" value="SusC_RagA_signa"/>
    <property type="match status" value="1"/>
</dbReference>
<dbReference type="InterPro" id="IPR008969">
    <property type="entry name" value="CarboxyPept-like_regulatory"/>
</dbReference>
<evidence type="ECO:0000256" key="10">
    <source>
        <dbReference type="ARBA" id="ARBA00023237"/>
    </source>
</evidence>
<feature type="domain" description="TonB-dependent receptor plug" evidence="13">
    <location>
        <begin position="223"/>
        <end position="350"/>
    </location>
</feature>
<evidence type="ECO:0000256" key="6">
    <source>
        <dbReference type="ARBA" id="ARBA00022729"/>
    </source>
</evidence>
<dbReference type="AlphaFoldDB" id="A0A917JBK4"/>
<dbReference type="Gene3D" id="2.40.170.20">
    <property type="entry name" value="TonB-dependent receptor, beta-barrel domain"/>
    <property type="match status" value="1"/>
</dbReference>
<keyword evidence="7" id="KW-0408">Iron</keyword>
<dbReference type="InterPro" id="IPR036942">
    <property type="entry name" value="Beta-barrel_TonB_sf"/>
</dbReference>
<dbReference type="Gene3D" id="2.170.130.10">
    <property type="entry name" value="TonB-dependent receptor, plug domain"/>
    <property type="match status" value="1"/>
</dbReference>
<dbReference type="InterPro" id="IPR023996">
    <property type="entry name" value="TonB-dep_OMP_SusC/RagA"/>
</dbReference>
<keyword evidence="3 11" id="KW-1134">Transmembrane beta strand</keyword>
<gene>
    <name evidence="14" type="ORF">GCM10011425_39170</name>
</gene>